<dbReference type="RefSeq" id="WP_119060964.1">
    <property type="nucleotide sequence ID" value="NZ_QXDF01000001.1"/>
</dbReference>
<dbReference type="AlphaFoldDB" id="A0A397QD07"/>
<evidence type="ECO:0000313" key="6">
    <source>
        <dbReference type="Proteomes" id="UP000266273"/>
    </source>
</evidence>
<comment type="similarity">
    <text evidence="1">Belongs to the V-ATPase D subunit family.</text>
</comment>
<dbReference type="InterPro" id="IPR002699">
    <property type="entry name" value="V_ATPase_D"/>
</dbReference>
<organism evidence="5 6">
    <name type="scientific">Dichotomicrobium thermohalophilum</name>
    <dbReference type="NCBI Taxonomy" id="933063"/>
    <lineage>
        <taxon>Bacteria</taxon>
        <taxon>Pseudomonadati</taxon>
        <taxon>Pseudomonadota</taxon>
        <taxon>Alphaproteobacteria</taxon>
        <taxon>Hyphomicrobiales</taxon>
        <taxon>Hyphomicrobiaceae</taxon>
        <taxon>Dichotomicrobium</taxon>
    </lineage>
</organism>
<gene>
    <name evidence="5" type="ORF">BXY53_1242</name>
</gene>
<keyword evidence="2" id="KW-0813">Transport</keyword>
<evidence type="ECO:0000256" key="1">
    <source>
        <dbReference type="ARBA" id="ARBA00005850"/>
    </source>
</evidence>
<evidence type="ECO:0000256" key="4">
    <source>
        <dbReference type="SAM" id="Coils"/>
    </source>
</evidence>
<dbReference type="OrthoDB" id="5768438at2"/>
<dbReference type="Pfam" id="PF01813">
    <property type="entry name" value="ATP-synt_D"/>
    <property type="match status" value="1"/>
</dbReference>
<keyword evidence="4" id="KW-0175">Coiled coil</keyword>
<name>A0A397QD07_9HYPH</name>
<comment type="caution">
    <text evidence="5">The sequence shown here is derived from an EMBL/GenBank/DDBJ whole genome shotgun (WGS) entry which is preliminary data.</text>
</comment>
<proteinExistence type="inferred from homology"/>
<dbReference type="GO" id="GO:0046961">
    <property type="term" value="F:proton-transporting ATPase activity, rotational mechanism"/>
    <property type="evidence" value="ECO:0007669"/>
    <property type="project" value="InterPro"/>
</dbReference>
<dbReference type="Gene3D" id="1.10.287.3240">
    <property type="match status" value="1"/>
</dbReference>
<sequence length="200" mass="22851">MVDDVPTKSAALALADERDMMRQGYEFLDEKRMLLASEILDQLRIYEKREKRFLESLREARYALADAVERHGIDNLQVYPPRTIEPDAPKRKESTFLGVPMVAHDFAPEPGEHAFPPIDPSREADECMKAFAALLSPLAELAATSSNLHRLAAEYRRTEKRARALENVLLPEVGERLKRINEHLETFEQEEAIRARLAAK</sequence>
<protein>
    <submittedName>
        <fullName evidence="5">V/A-type H+-transporting ATPase subunit D</fullName>
    </submittedName>
</protein>
<dbReference type="Proteomes" id="UP000266273">
    <property type="component" value="Unassembled WGS sequence"/>
</dbReference>
<reference evidence="5 6" key="1">
    <citation type="submission" date="2018-08" db="EMBL/GenBank/DDBJ databases">
        <title>Genomic Encyclopedia of Archaeal and Bacterial Type Strains, Phase II (KMG-II): from individual species to whole genera.</title>
        <authorList>
            <person name="Goeker M."/>
        </authorList>
    </citation>
    <scope>NUCLEOTIDE SEQUENCE [LARGE SCALE GENOMIC DNA]</scope>
    <source>
        <strain evidence="5 6">DSM 5002</strain>
    </source>
</reference>
<evidence type="ECO:0000256" key="2">
    <source>
        <dbReference type="ARBA" id="ARBA00022448"/>
    </source>
</evidence>
<feature type="coiled-coil region" evidence="4">
    <location>
        <begin position="141"/>
        <end position="168"/>
    </location>
</feature>
<accession>A0A397QD07</accession>
<keyword evidence="6" id="KW-1185">Reference proteome</keyword>
<dbReference type="EMBL" id="QXDF01000001">
    <property type="protein sequence ID" value="RIA56141.1"/>
    <property type="molecule type" value="Genomic_DNA"/>
</dbReference>
<keyword evidence="3" id="KW-0406">Ion transport</keyword>
<evidence type="ECO:0000256" key="3">
    <source>
        <dbReference type="ARBA" id="ARBA00023065"/>
    </source>
</evidence>
<evidence type="ECO:0000313" key="5">
    <source>
        <dbReference type="EMBL" id="RIA56141.1"/>
    </source>
</evidence>